<protein>
    <submittedName>
        <fullName evidence="2">Putative salivary lipocalin</fullName>
    </submittedName>
</protein>
<evidence type="ECO:0000313" key="2">
    <source>
        <dbReference type="EMBL" id="JAA67229.1"/>
    </source>
</evidence>
<dbReference type="Gene3D" id="2.40.128.20">
    <property type="match status" value="1"/>
</dbReference>
<reference evidence="2" key="1">
    <citation type="submission" date="2012-12" db="EMBL/GenBank/DDBJ databases">
        <title>Identification and characterization of a phenylalanine ammonia-lyase gene family in Isatis indigotica Fort.</title>
        <authorList>
            <person name="Liu Q."/>
            <person name="Chen J."/>
            <person name="Zhou X."/>
            <person name="Di P."/>
            <person name="Xiao Y."/>
            <person name="Xuan H."/>
            <person name="Zhang L."/>
            <person name="Chen W."/>
        </authorList>
    </citation>
    <scope>NUCLEOTIDE SEQUENCE</scope>
    <source>
        <tissue evidence="2">Salivary gland</tissue>
    </source>
</reference>
<proteinExistence type="evidence at transcript level"/>
<evidence type="ECO:0000256" key="1">
    <source>
        <dbReference type="SAM" id="SignalP"/>
    </source>
</evidence>
<accession>A0A0K8R9T9</accession>
<keyword evidence="1" id="KW-0732">Signal</keyword>
<sequence>MTVFALALQLFAAPMGVSLAVETCPIDAYWQLSTDVGSFQNAWDAIGQRGIYYLRLGTGDLRYRCVITTITATSSRDKIIDYKSVMYNVSPQEKKEFEGRASVREDVRGIYSNIYRMARETGEGDTLISRVVYTEKAKCYVMYKVETEDFELWVRQTESDFLPRGCEYVYRLVTYNLKTNIFTDKSFCKDVVKETEVFNSHLLFMGFILYDCLTKGKK</sequence>
<feature type="chain" id="PRO_5005516768" evidence="1">
    <location>
        <begin position="21"/>
        <end position="218"/>
    </location>
</feature>
<dbReference type="Pfam" id="PF02098">
    <property type="entry name" value="His_binding"/>
    <property type="match status" value="1"/>
</dbReference>
<dbReference type="InterPro" id="IPR012674">
    <property type="entry name" value="Calycin"/>
</dbReference>
<feature type="signal peptide" evidence="1">
    <location>
        <begin position="1"/>
        <end position="20"/>
    </location>
</feature>
<dbReference type="InterPro" id="IPR002970">
    <property type="entry name" value="Tick_his-bd"/>
</dbReference>
<name>A0A0K8R9T9_IXORI</name>
<dbReference type="EMBL" id="GADI01006579">
    <property type="protein sequence ID" value="JAA67229.1"/>
    <property type="molecule type" value="mRNA"/>
</dbReference>
<dbReference type="GO" id="GO:0030682">
    <property type="term" value="P:symbiont-mediated perturbation of host defenses"/>
    <property type="evidence" value="ECO:0007669"/>
    <property type="project" value="InterPro"/>
</dbReference>
<dbReference type="GO" id="GO:0043176">
    <property type="term" value="F:amine binding"/>
    <property type="evidence" value="ECO:0007669"/>
    <property type="project" value="InterPro"/>
</dbReference>
<dbReference type="SUPFAM" id="SSF50814">
    <property type="entry name" value="Lipocalins"/>
    <property type="match status" value="1"/>
</dbReference>
<dbReference type="AlphaFoldDB" id="A0A0K8R9T9"/>
<organism evidence="2">
    <name type="scientific">Ixodes ricinus</name>
    <name type="common">Common tick</name>
    <name type="synonym">Acarus ricinus</name>
    <dbReference type="NCBI Taxonomy" id="34613"/>
    <lineage>
        <taxon>Eukaryota</taxon>
        <taxon>Metazoa</taxon>
        <taxon>Ecdysozoa</taxon>
        <taxon>Arthropoda</taxon>
        <taxon>Chelicerata</taxon>
        <taxon>Arachnida</taxon>
        <taxon>Acari</taxon>
        <taxon>Parasitiformes</taxon>
        <taxon>Ixodida</taxon>
        <taxon>Ixodoidea</taxon>
        <taxon>Ixodidae</taxon>
        <taxon>Ixodinae</taxon>
        <taxon>Ixodes</taxon>
    </lineage>
</organism>